<reference evidence="4" key="1">
    <citation type="submission" date="2022-08" db="EMBL/GenBank/DDBJ databases">
        <authorList>
            <person name="Deng Y."/>
            <person name="Han X.-F."/>
            <person name="Zhang Y.-Q."/>
        </authorList>
    </citation>
    <scope>NUCLEOTIDE SEQUENCE</scope>
    <source>
        <strain evidence="4">CPCC 203386</strain>
    </source>
</reference>
<evidence type="ECO:0000313" key="4">
    <source>
        <dbReference type="EMBL" id="MCS5734652.1"/>
    </source>
</evidence>
<dbReference type="InterPro" id="IPR038670">
    <property type="entry name" value="HslJ-like_sf"/>
</dbReference>
<name>A0ABT2H415_9MICO</name>
<feature type="domain" description="DUF306" evidence="3">
    <location>
        <begin position="180"/>
        <end position="230"/>
    </location>
</feature>
<dbReference type="Proteomes" id="UP001165586">
    <property type="component" value="Unassembled WGS sequence"/>
</dbReference>
<keyword evidence="2" id="KW-0732">Signal</keyword>
<dbReference type="Gene3D" id="2.40.128.270">
    <property type="match status" value="2"/>
</dbReference>
<proteinExistence type="predicted"/>
<feature type="region of interest" description="Disordered" evidence="1">
    <location>
        <begin position="32"/>
        <end position="51"/>
    </location>
</feature>
<keyword evidence="5" id="KW-1185">Reference proteome</keyword>
<gene>
    <name evidence="4" type="ORF">N1032_12980</name>
</gene>
<feature type="signal peptide" evidence="2">
    <location>
        <begin position="1"/>
        <end position="27"/>
    </location>
</feature>
<evidence type="ECO:0000256" key="1">
    <source>
        <dbReference type="SAM" id="MobiDB-lite"/>
    </source>
</evidence>
<protein>
    <submittedName>
        <fullName evidence="4">META domain-containing protein</fullName>
    </submittedName>
</protein>
<feature type="domain" description="DUF306" evidence="3">
    <location>
        <begin position="60"/>
        <end position="152"/>
    </location>
</feature>
<evidence type="ECO:0000313" key="5">
    <source>
        <dbReference type="Proteomes" id="UP001165586"/>
    </source>
</evidence>
<feature type="compositionally biased region" description="Gly residues" evidence="1">
    <location>
        <begin position="32"/>
        <end position="47"/>
    </location>
</feature>
<evidence type="ECO:0000256" key="2">
    <source>
        <dbReference type="SAM" id="SignalP"/>
    </source>
</evidence>
<dbReference type="InterPro" id="IPR005184">
    <property type="entry name" value="DUF306_Meta_HslJ"/>
</dbReference>
<sequence>MRVGSITRAIVLAAAAVAASVALTACASGAGSGNPGSGGSSGSGSGGLADAEPATAQTMVSAWVTGDDYEAPDVPFLAFADDGTWTGSDGCNGARGRWAVAADGSLTTSSGMQTLIACAGAALPSSLHDARVALIAGDDLVLADAEGTPIVTLVAAPEGTVPDAAAAVTGTWSAGPLAGTGAEAYLTLTDDFEVSGSDGCNSLAGTWSEGDDGTVVLSSMISTLIGCEGAEPWLTRAGSLTIEGDTATVLDASGTEIGTLTRTN</sequence>
<dbReference type="RefSeq" id="WP_259539517.1">
    <property type="nucleotide sequence ID" value="NZ_JANLCJ010000004.1"/>
</dbReference>
<dbReference type="Pfam" id="PF03724">
    <property type="entry name" value="META"/>
    <property type="match status" value="2"/>
</dbReference>
<evidence type="ECO:0000259" key="3">
    <source>
        <dbReference type="Pfam" id="PF03724"/>
    </source>
</evidence>
<feature type="chain" id="PRO_5045329792" evidence="2">
    <location>
        <begin position="28"/>
        <end position="264"/>
    </location>
</feature>
<organism evidence="4 5">
    <name type="scientific">Herbiconiux daphne</name>
    <dbReference type="NCBI Taxonomy" id="2970914"/>
    <lineage>
        <taxon>Bacteria</taxon>
        <taxon>Bacillati</taxon>
        <taxon>Actinomycetota</taxon>
        <taxon>Actinomycetes</taxon>
        <taxon>Micrococcales</taxon>
        <taxon>Microbacteriaceae</taxon>
        <taxon>Herbiconiux</taxon>
    </lineage>
</organism>
<dbReference type="EMBL" id="JANLCJ010000004">
    <property type="protein sequence ID" value="MCS5734652.1"/>
    <property type="molecule type" value="Genomic_DNA"/>
</dbReference>
<dbReference type="PROSITE" id="PS51257">
    <property type="entry name" value="PROKAR_LIPOPROTEIN"/>
    <property type="match status" value="1"/>
</dbReference>
<accession>A0ABT2H415</accession>
<comment type="caution">
    <text evidence="4">The sequence shown here is derived from an EMBL/GenBank/DDBJ whole genome shotgun (WGS) entry which is preliminary data.</text>
</comment>